<keyword evidence="3" id="KW-1185">Reference proteome</keyword>
<accession>A0AAD8K8V0</accession>
<organism evidence="2 3">
    <name type="scientific">Tagetes erecta</name>
    <name type="common">African marigold</name>
    <dbReference type="NCBI Taxonomy" id="13708"/>
    <lineage>
        <taxon>Eukaryota</taxon>
        <taxon>Viridiplantae</taxon>
        <taxon>Streptophyta</taxon>
        <taxon>Embryophyta</taxon>
        <taxon>Tracheophyta</taxon>
        <taxon>Spermatophyta</taxon>
        <taxon>Magnoliopsida</taxon>
        <taxon>eudicotyledons</taxon>
        <taxon>Gunneridae</taxon>
        <taxon>Pentapetalae</taxon>
        <taxon>asterids</taxon>
        <taxon>campanulids</taxon>
        <taxon>Asterales</taxon>
        <taxon>Asteraceae</taxon>
        <taxon>Asteroideae</taxon>
        <taxon>Heliantheae alliance</taxon>
        <taxon>Tageteae</taxon>
        <taxon>Tagetes</taxon>
    </lineage>
</organism>
<proteinExistence type="predicted"/>
<dbReference type="Proteomes" id="UP001229421">
    <property type="component" value="Unassembled WGS sequence"/>
</dbReference>
<evidence type="ECO:0000256" key="1">
    <source>
        <dbReference type="SAM" id="Phobius"/>
    </source>
</evidence>
<reference evidence="2" key="1">
    <citation type="journal article" date="2023" name="bioRxiv">
        <title>Improved chromosome-level genome assembly for marigold (Tagetes erecta).</title>
        <authorList>
            <person name="Jiang F."/>
            <person name="Yuan L."/>
            <person name="Wang S."/>
            <person name="Wang H."/>
            <person name="Xu D."/>
            <person name="Wang A."/>
            <person name="Fan W."/>
        </authorList>
    </citation>
    <scope>NUCLEOTIDE SEQUENCE</scope>
    <source>
        <strain evidence="2">WSJ</strain>
        <tissue evidence="2">Leaf</tissue>
    </source>
</reference>
<comment type="caution">
    <text evidence="2">The sequence shown here is derived from an EMBL/GenBank/DDBJ whole genome shotgun (WGS) entry which is preliminary data.</text>
</comment>
<protein>
    <submittedName>
        <fullName evidence="2">Uncharacterized protein</fullName>
    </submittedName>
</protein>
<dbReference type="EMBL" id="JAUHHV010000008">
    <property type="protein sequence ID" value="KAK1415180.1"/>
    <property type="molecule type" value="Genomic_DNA"/>
</dbReference>
<name>A0AAD8K8V0_TARER</name>
<keyword evidence="1" id="KW-0472">Membrane</keyword>
<keyword evidence="1" id="KW-0812">Transmembrane</keyword>
<keyword evidence="1" id="KW-1133">Transmembrane helix</keyword>
<feature type="transmembrane region" description="Helical" evidence="1">
    <location>
        <begin position="28"/>
        <end position="49"/>
    </location>
</feature>
<evidence type="ECO:0000313" key="3">
    <source>
        <dbReference type="Proteomes" id="UP001229421"/>
    </source>
</evidence>
<gene>
    <name evidence="2" type="ORF">QVD17_30952</name>
</gene>
<evidence type="ECO:0000313" key="2">
    <source>
        <dbReference type="EMBL" id="KAK1415180.1"/>
    </source>
</evidence>
<sequence length="79" mass="9267">MIQNIRCVRGFKLLMETRKGPLRLLRKWTGIGAIDETLVVLFLPLLSLGFQNRRLFANFSLTSVLFANKLWQWKLPKFC</sequence>
<dbReference type="AlphaFoldDB" id="A0AAD8K8V0"/>